<dbReference type="AlphaFoldDB" id="A0A0M8NXU6"/>
<dbReference type="EMBL" id="LHQQ01000130">
    <property type="protein sequence ID" value="KOS41496.1"/>
    <property type="molecule type" value="Genomic_DNA"/>
</dbReference>
<dbReference type="Proteomes" id="UP000037696">
    <property type="component" value="Unassembled WGS sequence"/>
</dbReference>
<accession>A0A0M8NXU6</accession>
<evidence type="ECO:0000313" key="2">
    <source>
        <dbReference type="Proteomes" id="UP000037696"/>
    </source>
</evidence>
<gene>
    <name evidence="1" type="ORF">ACN38_g7641</name>
</gene>
<protein>
    <submittedName>
        <fullName evidence="1">Uncharacterized protein</fullName>
    </submittedName>
</protein>
<comment type="caution">
    <text evidence="1">The sequence shown here is derived from an EMBL/GenBank/DDBJ whole genome shotgun (WGS) entry which is preliminary data.</text>
</comment>
<dbReference type="OrthoDB" id="4367669at2759"/>
<evidence type="ECO:0000313" key="1">
    <source>
        <dbReference type="EMBL" id="KOS41496.1"/>
    </source>
</evidence>
<organism evidence="1 2">
    <name type="scientific">Penicillium nordicum</name>
    <dbReference type="NCBI Taxonomy" id="229535"/>
    <lineage>
        <taxon>Eukaryota</taxon>
        <taxon>Fungi</taxon>
        <taxon>Dikarya</taxon>
        <taxon>Ascomycota</taxon>
        <taxon>Pezizomycotina</taxon>
        <taxon>Eurotiomycetes</taxon>
        <taxon>Eurotiomycetidae</taxon>
        <taxon>Eurotiales</taxon>
        <taxon>Aspergillaceae</taxon>
        <taxon>Penicillium</taxon>
    </lineage>
</organism>
<name>A0A0M8NXU6_9EURO</name>
<keyword evidence="2" id="KW-1185">Reference proteome</keyword>
<reference evidence="1 2" key="1">
    <citation type="submission" date="2015-08" db="EMBL/GenBank/DDBJ databases">
        <title>Genome sequencing of Penicillium nordicum.</title>
        <authorList>
            <person name="Nguyen H.D."/>
            <person name="Seifert K.A."/>
        </authorList>
    </citation>
    <scope>NUCLEOTIDE SEQUENCE [LARGE SCALE GENOMIC DNA]</scope>
    <source>
        <strain evidence="1 2">DAOMC 185683</strain>
    </source>
</reference>
<proteinExistence type="predicted"/>
<sequence>MTSVETGGVNWFLSPLSLLKVFGYLRNACRATTDMQHCFKAARPHSIILSTYNPIHTTMGCGKQGFPSAQPYLSHIFCTANTQYALST</sequence>